<evidence type="ECO:0000313" key="1">
    <source>
        <dbReference type="EMBL" id="QTL97540.1"/>
    </source>
</evidence>
<evidence type="ECO:0000313" key="2">
    <source>
        <dbReference type="Proteomes" id="UP000665020"/>
    </source>
</evidence>
<dbReference type="RefSeq" id="WP_230869173.1">
    <property type="nucleotide sequence ID" value="NZ_CP046640.1"/>
</dbReference>
<dbReference type="AlphaFoldDB" id="A0A8A7K8L0"/>
<dbReference type="Proteomes" id="UP000665020">
    <property type="component" value="Chromosome"/>
</dbReference>
<dbReference type="KEGG" id="ifn:GM661_05860"/>
<proteinExistence type="predicted"/>
<gene>
    <name evidence="1" type="ORF">GM661_05860</name>
</gene>
<sequence>MTEYKLTVKNEGTFKGDLAVYQKQPDLEEMGAMSLAWFTKGSNPNTEVEFGWNVNYNFVWSEEGDLKPGVIFKATQIVNTDVKANNKIELDKNKYGYLFKNQVTDSIHSGELIIEESGLIPGGEASVGIGMSGFGTFIWETEPNVDLVIQPKPQYWVTYGIFDQGEILNTQQLVNKSLKIEYPMNKYNATVTLKSDNTWESIIYD</sequence>
<accession>A0A8A7K8L0</accession>
<protein>
    <submittedName>
        <fullName evidence="1">Protein rhiA</fullName>
    </submittedName>
</protein>
<organism evidence="1 2">
    <name type="scientific">Iocasia fonsfrigidae</name>
    <dbReference type="NCBI Taxonomy" id="2682810"/>
    <lineage>
        <taxon>Bacteria</taxon>
        <taxon>Bacillati</taxon>
        <taxon>Bacillota</taxon>
        <taxon>Clostridia</taxon>
        <taxon>Halanaerobiales</taxon>
        <taxon>Halanaerobiaceae</taxon>
        <taxon>Iocasia</taxon>
    </lineage>
</organism>
<keyword evidence="2" id="KW-1185">Reference proteome</keyword>
<reference evidence="1" key="1">
    <citation type="submission" date="2019-12" db="EMBL/GenBank/DDBJ databases">
        <authorList>
            <person name="zhang j."/>
            <person name="sun C.M."/>
        </authorList>
    </citation>
    <scope>NUCLEOTIDE SEQUENCE</scope>
    <source>
        <strain evidence="1">NS-1</strain>
    </source>
</reference>
<name>A0A8A7K8L0_9FIRM</name>
<dbReference type="EMBL" id="CP046640">
    <property type="protein sequence ID" value="QTL97540.1"/>
    <property type="molecule type" value="Genomic_DNA"/>
</dbReference>